<name>A0A136INK7_9PEZI</name>
<evidence type="ECO:0000313" key="6">
    <source>
        <dbReference type="Proteomes" id="UP000070501"/>
    </source>
</evidence>
<dbReference type="SUPFAM" id="SSF50978">
    <property type="entry name" value="WD40 repeat-like"/>
    <property type="match status" value="1"/>
</dbReference>
<dbReference type="PROSITE" id="PS50294">
    <property type="entry name" value="WD_REPEATS_REGION"/>
    <property type="match status" value="1"/>
</dbReference>
<dbReference type="PANTHER" id="PTHR46082:SF11">
    <property type="entry name" value="AAA+ ATPASE DOMAIN-CONTAINING PROTEIN-RELATED"/>
    <property type="match status" value="1"/>
</dbReference>
<dbReference type="PROSITE" id="PS50082">
    <property type="entry name" value="WD_REPEATS_2"/>
    <property type="match status" value="1"/>
</dbReference>
<feature type="domain" description="NACHT" evidence="4">
    <location>
        <begin position="406"/>
        <end position="551"/>
    </location>
</feature>
<accession>A0A136INK7</accession>
<dbReference type="PROSITE" id="PS00678">
    <property type="entry name" value="WD_REPEATS_1"/>
    <property type="match status" value="1"/>
</dbReference>
<keyword evidence="2" id="KW-0677">Repeat</keyword>
<dbReference type="Proteomes" id="UP000070501">
    <property type="component" value="Unassembled WGS sequence"/>
</dbReference>
<dbReference type="InterPro" id="IPR053137">
    <property type="entry name" value="NLR-like"/>
</dbReference>
<organism evidence="5 6">
    <name type="scientific">Microdochium bolleyi</name>
    <dbReference type="NCBI Taxonomy" id="196109"/>
    <lineage>
        <taxon>Eukaryota</taxon>
        <taxon>Fungi</taxon>
        <taxon>Dikarya</taxon>
        <taxon>Ascomycota</taxon>
        <taxon>Pezizomycotina</taxon>
        <taxon>Sordariomycetes</taxon>
        <taxon>Xylariomycetidae</taxon>
        <taxon>Xylariales</taxon>
        <taxon>Microdochiaceae</taxon>
        <taxon>Microdochium</taxon>
    </lineage>
</organism>
<dbReference type="GO" id="GO:0003824">
    <property type="term" value="F:catalytic activity"/>
    <property type="evidence" value="ECO:0007669"/>
    <property type="project" value="InterPro"/>
</dbReference>
<dbReference type="SMART" id="SM00320">
    <property type="entry name" value="WD40"/>
    <property type="match status" value="1"/>
</dbReference>
<dbReference type="STRING" id="196109.A0A136INK7"/>
<keyword evidence="1 3" id="KW-0853">WD repeat</keyword>
<dbReference type="EMBL" id="KQ964267">
    <property type="protein sequence ID" value="KXJ86484.1"/>
    <property type="molecule type" value="Genomic_DNA"/>
</dbReference>
<dbReference type="InterPro" id="IPR007111">
    <property type="entry name" value="NACHT_NTPase"/>
</dbReference>
<dbReference type="Pfam" id="PF25521">
    <property type="entry name" value="WHD_TANC1"/>
    <property type="match status" value="1"/>
</dbReference>
<evidence type="ECO:0000256" key="2">
    <source>
        <dbReference type="ARBA" id="ARBA00022737"/>
    </source>
</evidence>
<dbReference type="Gene3D" id="3.40.50.300">
    <property type="entry name" value="P-loop containing nucleotide triphosphate hydrolases"/>
    <property type="match status" value="1"/>
</dbReference>
<sequence length="1078" mass="119776">MDIDQSVGTDHRGGKNNVQLANDAYTVGWICAISTEYVAARAFLDTTHESPAYITQHDNNNYTLGRMGRHNVVIAVLPDGEYGIASAAGVARDMLHSFPNVRIGLMVGIGGGAPSERHDIRLGDVVVSAPRNGCGGVFQYDYGKIIQDRKFQTTGSLAQAPTLLRTAVSGTKAQYEEEGHQIQAVIDTALQRKPRLRKKYCRPDTTTDHLYRSDFVHPSDEVSCAAVCIADPSVLAWRQARDPDADNPAIHYGLIASANQLMKDARLRDKLARENDVLCFEMEAAGLMNHFPCMVIRGICDYSDTHKNKDWQGYAAMTAAAYAKDLLKQITPNKIEAERKLFDICSDSFVLIQDLDQKFVLDRLPSANGASFDSHADQHNPTCLPNTRVELLEDISRWIEEPHSQTIFWLNGMAGTGKSTISRTVASTRSGKELGASFFFKRGEADRGNLAKFVPTIAQQLASKAPNITSLIKNAIDADPEVLRGAIQTQFDKLILGPLSEAPISWARLLIVVDALDECEQDADIKWLIKNLSRLSGKKTRIRILVTSRPDLPIRLGFKRIKDKYQYLVLHEMPAQVINPDIRRFLDSEFGMIRNDFNETVEDPRRLSHDWPGEKQLDDLTTMAAPLFIFAATLCRFVGDRRFGSPSMQLSKVLDHKRNHYGSQLGQTYGPVLNSQLPPNVSAAQQEDIVQNFTLVVGAIVTLANPLSVLSLSRLLGIPCDSVDSRLDLLHSVLDIRTDGSPVRLLHLSFRDYLVDPAQKETNRFWIDERSSHCRLAQHCFRVMKASLRENVTTMSYPGMRRSEVDAAQIANALPPEVQYACRYWAHHQTAADFREDDGSGVFGFLEMHLLHWLEAMSLMGLAQETIEMMRCAASWIKNGACPRLSAFLSDAIRFVQASFSAIDEAPLQIYSSALVFAPSRSVVRRSFEKCVPKWVSLWPQVEENWDACLVVLEGHSGLVTSVVFSHDSKTIASASYDNTTVRIWDVETGQYTAVIEGSAPFPTAGGFVTDPLRETLSSFTDFGTVSVTDHWVAVNGKDWFWLPIDCRGGRKATSSTTVTVGCRTGRMVIVRISVASV</sequence>
<dbReference type="OrthoDB" id="538223at2759"/>
<dbReference type="InterPro" id="IPR019775">
    <property type="entry name" value="WD40_repeat_CS"/>
</dbReference>
<dbReference type="InterPro" id="IPR001680">
    <property type="entry name" value="WD40_rpt"/>
</dbReference>
<dbReference type="AlphaFoldDB" id="A0A136INK7"/>
<dbReference type="Pfam" id="PF00400">
    <property type="entry name" value="WD40"/>
    <property type="match status" value="1"/>
</dbReference>
<feature type="repeat" description="WD" evidence="3">
    <location>
        <begin position="953"/>
        <end position="995"/>
    </location>
</feature>
<dbReference type="InterPro" id="IPR056884">
    <property type="entry name" value="NPHP3-like_N"/>
</dbReference>
<dbReference type="InterPro" id="IPR036322">
    <property type="entry name" value="WD40_repeat_dom_sf"/>
</dbReference>
<evidence type="ECO:0000256" key="3">
    <source>
        <dbReference type="PROSITE-ProRule" id="PRU00221"/>
    </source>
</evidence>
<reference evidence="6" key="1">
    <citation type="submission" date="2016-02" db="EMBL/GenBank/DDBJ databases">
        <title>Draft genome sequence of Microdochium bolleyi, a fungal endophyte of beachgrass.</title>
        <authorList>
            <consortium name="DOE Joint Genome Institute"/>
            <person name="David A.S."/>
            <person name="May G."/>
            <person name="Haridas S."/>
            <person name="Lim J."/>
            <person name="Wang M."/>
            <person name="Labutti K."/>
            <person name="Lipzen A."/>
            <person name="Barry K."/>
            <person name="Grigoriev I.V."/>
        </authorList>
    </citation>
    <scope>NUCLEOTIDE SEQUENCE [LARGE SCALE GENOMIC DNA]</scope>
    <source>
        <strain evidence="6">J235TASD1</strain>
    </source>
</reference>
<evidence type="ECO:0000259" key="4">
    <source>
        <dbReference type="PROSITE" id="PS50837"/>
    </source>
</evidence>
<dbReference type="GO" id="GO:0009116">
    <property type="term" value="P:nucleoside metabolic process"/>
    <property type="evidence" value="ECO:0007669"/>
    <property type="project" value="InterPro"/>
</dbReference>
<dbReference type="Pfam" id="PF24883">
    <property type="entry name" value="NPHP3_N"/>
    <property type="match status" value="1"/>
</dbReference>
<keyword evidence="6" id="KW-1185">Reference proteome</keyword>
<dbReference type="InParanoid" id="A0A136INK7"/>
<dbReference type="PROSITE" id="PS50837">
    <property type="entry name" value="NACHT"/>
    <property type="match status" value="1"/>
</dbReference>
<dbReference type="PANTHER" id="PTHR46082">
    <property type="entry name" value="ATP/GTP-BINDING PROTEIN-RELATED"/>
    <property type="match status" value="1"/>
</dbReference>
<dbReference type="InterPro" id="IPR015943">
    <property type="entry name" value="WD40/YVTN_repeat-like_dom_sf"/>
</dbReference>
<dbReference type="InterPro" id="IPR058056">
    <property type="entry name" value="WH_TANC1/2"/>
</dbReference>
<evidence type="ECO:0000256" key="1">
    <source>
        <dbReference type="ARBA" id="ARBA00022574"/>
    </source>
</evidence>
<dbReference type="Gene3D" id="3.40.50.1580">
    <property type="entry name" value="Nucleoside phosphorylase domain"/>
    <property type="match status" value="1"/>
</dbReference>
<dbReference type="InterPro" id="IPR027417">
    <property type="entry name" value="P-loop_NTPase"/>
</dbReference>
<evidence type="ECO:0000313" key="5">
    <source>
        <dbReference type="EMBL" id="KXJ86484.1"/>
    </source>
</evidence>
<dbReference type="SUPFAM" id="SSF53167">
    <property type="entry name" value="Purine and uridine phosphorylases"/>
    <property type="match status" value="1"/>
</dbReference>
<protein>
    <submittedName>
        <fullName evidence="5">WD domain protein</fullName>
    </submittedName>
</protein>
<dbReference type="SUPFAM" id="SSF52540">
    <property type="entry name" value="P-loop containing nucleoside triphosphate hydrolases"/>
    <property type="match status" value="1"/>
</dbReference>
<dbReference type="InterPro" id="IPR035994">
    <property type="entry name" value="Nucleoside_phosphorylase_sf"/>
</dbReference>
<gene>
    <name evidence="5" type="ORF">Micbo1qcDRAFT_34596</name>
</gene>
<proteinExistence type="predicted"/>
<dbReference type="Gene3D" id="2.130.10.10">
    <property type="entry name" value="YVTN repeat-like/Quinoprotein amine dehydrogenase"/>
    <property type="match status" value="1"/>
</dbReference>